<dbReference type="RefSeq" id="WP_006906696.1">
    <property type="nucleotide sequence ID" value="NZ_GG665867.1"/>
</dbReference>
<dbReference type="STRING" id="626523.GCWU000342_01701"/>
<comment type="similarity">
    <text evidence="3 4">Belongs to the DegT/DnrJ/EryC1 family.</text>
</comment>
<keyword evidence="2 4" id="KW-0663">Pyridoxal phosphate</keyword>
<dbReference type="SUPFAM" id="SSF53383">
    <property type="entry name" value="PLP-dependent transferases"/>
    <property type="match status" value="1"/>
</dbReference>
<evidence type="ECO:0000313" key="6">
    <source>
        <dbReference type="Proteomes" id="UP000003494"/>
    </source>
</evidence>
<comment type="cofactor">
    <cofactor evidence="1">
        <name>pyridoxal 5'-phosphate</name>
        <dbReference type="ChEBI" id="CHEBI:597326"/>
    </cofactor>
</comment>
<dbReference type="GO" id="GO:0030170">
    <property type="term" value="F:pyridoxal phosphate binding"/>
    <property type="evidence" value="ECO:0007669"/>
    <property type="project" value="TreeGrafter"/>
</dbReference>
<dbReference type="GO" id="GO:0000271">
    <property type="term" value="P:polysaccharide biosynthetic process"/>
    <property type="evidence" value="ECO:0007669"/>
    <property type="project" value="TreeGrafter"/>
</dbReference>
<dbReference type="Gene3D" id="3.40.640.10">
    <property type="entry name" value="Type I PLP-dependent aspartate aminotransferase-like (Major domain)"/>
    <property type="match status" value="1"/>
</dbReference>
<dbReference type="Pfam" id="PF01041">
    <property type="entry name" value="DegT_DnrJ_EryC1"/>
    <property type="match status" value="1"/>
</dbReference>
<dbReference type="PANTHER" id="PTHR30244">
    <property type="entry name" value="TRANSAMINASE"/>
    <property type="match status" value="1"/>
</dbReference>
<dbReference type="InterPro" id="IPR015421">
    <property type="entry name" value="PyrdxlP-dep_Trfase_major"/>
</dbReference>
<dbReference type="GO" id="GO:0008483">
    <property type="term" value="F:transaminase activity"/>
    <property type="evidence" value="ECO:0007669"/>
    <property type="project" value="UniProtKB-KW"/>
</dbReference>
<evidence type="ECO:0000256" key="3">
    <source>
        <dbReference type="ARBA" id="ARBA00037999"/>
    </source>
</evidence>
<comment type="caution">
    <text evidence="5">The sequence shown here is derived from an EMBL/GenBank/DDBJ whole genome shotgun (WGS) entry which is preliminary data.</text>
</comment>
<proteinExistence type="inferred from homology"/>
<dbReference type="PANTHER" id="PTHR30244:SF34">
    <property type="entry name" value="DTDP-4-AMINO-4,6-DIDEOXYGALACTOSE TRANSAMINASE"/>
    <property type="match status" value="1"/>
</dbReference>
<dbReference type="EMBL" id="ACIP02000004">
    <property type="protein sequence ID" value="EEP27707.1"/>
    <property type="molecule type" value="Genomic_DNA"/>
</dbReference>
<dbReference type="Gene3D" id="3.90.1150.10">
    <property type="entry name" value="Aspartate Aminotransferase, domain 1"/>
    <property type="match status" value="1"/>
</dbReference>
<evidence type="ECO:0000256" key="2">
    <source>
        <dbReference type="ARBA" id="ARBA00022898"/>
    </source>
</evidence>
<evidence type="ECO:0000313" key="5">
    <source>
        <dbReference type="EMBL" id="EEP27707.1"/>
    </source>
</evidence>
<sequence length="444" mass="49922">MGQNEDRQQILDQVAEYARKYHSQNQTFTPGDRISYAARVYDEREMVNLVDSALEFWLTSGHWTEQFERDFAKYLGVKYASLVNSGSSANLVAFATLTSPLLGERRIKRGDEIITVAAGFPTTVTPIIQYGCIPVFVDVTIPGYDIDVNMLESAYSEKTKAVMMAHTLGNPFNLKAVKEFCDRHGLWLVEDNCDALGSTYTIDGQTKLTGTIGDIGTSSFYPPHHMTMGEGGAVYTDNPLLHKIIRSMRDWGRDCICASGQDNRCGHRFTGQYGELPYGYDHKYVYSHFGYNLKATDMQAAIGCAQLEKFPSFVERRKQNFRTLYHLLAEGGADAKLILPVAEENSDPSWFGFLLTCKEGIDCKKIVDYVEDHGVQTRRLFAGNLTKHPCFDEMRASGQGYRIVGQLTNTDRIMEDSFWVGVYPGMTDDKLAYMAKTILEAIDQ</sequence>
<organism evidence="5 6">
    <name type="scientific">Shuttleworthella satelles DSM 14600</name>
    <dbReference type="NCBI Taxonomy" id="626523"/>
    <lineage>
        <taxon>Bacteria</taxon>
        <taxon>Bacillati</taxon>
        <taxon>Bacillota</taxon>
        <taxon>Clostridia</taxon>
        <taxon>Lachnospirales</taxon>
        <taxon>Lachnospiraceae</taxon>
        <taxon>Shuttleworthella</taxon>
    </lineage>
</organism>
<dbReference type="HOGENOM" id="CLU_033332_5_0_9"/>
<dbReference type="InterPro" id="IPR000653">
    <property type="entry name" value="DegT/StrS_aminotransferase"/>
</dbReference>
<protein>
    <submittedName>
        <fullName evidence="5">DegT/DnrJ/EryC1/StrS aminotransferase family protein</fullName>
    </submittedName>
</protein>
<dbReference type="AlphaFoldDB" id="C4GCK7"/>
<evidence type="ECO:0000256" key="4">
    <source>
        <dbReference type="RuleBase" id="RU004508"/>
    </source>
</evidence>
<dbReference type="CDD" id="cd00616">
    <property type="entry name" value="AHBA_syn"/>
    <property type="match status" value="1"/>
</dbReference>
<keyword evidence="5" id="KW-0032">Aminotransferase</keyword>
<name>C4GCK7_9FIRM</name>
<dbReference type="InterPro" id="IPR015424">
    <property type="entry name" value="PyrdxlP-dep_Trfase"/>
</dbReference>
<dbReference type="InterPro" id="IPR015422">
    <property type="entry name" value="PyrdxlP-dep_Trfase_small"/>
</dbReference>
<reference evidence="5" key="1">
    <citation type="submission" date="2009-04" db="EMBL/GenBank/DDBJ databases">
        <authorList>
            <person name="Weinstock G."/>
            <person name="Sodergren E."/>
            <person name="Clifton S."/>
            <person name="Fulton L."/>
            <person name="Fulton B."/>
            <person name="Courtney L."/>
            <person name="Fronick C."/>
            <person name="Harrison M."/>
            <person name="Strong C."/>
            <person name="Farmer C."/>
            <person name="Delahaunty K."/>
            <person name="Markovic C."/>
            <person name="Hall O."/>
            <person name="Minx P."/>
            <person name="Tomlinson C."/>
            <person name="Mitreva M."/>
            <person name="Nelson J."/>
            <person name="Hou S."/>
            <person name="Wollam A."/>
            <person name="Pepin K.H."/>
            <person name="Johnson M."/>
            <person name="Bhonagiri V."/>
            <person name="Nash W.E."/>
            <person name="Warren W."/>
            <person name="Chinwalla A."/>
            <person name="Mardis E.R."/>
            <person name="Wilson R.K."/>
        </authorList>
    </citation>
    <scope>NUCLEOTIDE SEQUENCE [LARGE SCALE GENOMIC DNA]</scope>
    <source>
        <strain evidence="5">DSM 14600</strain>
    </source>
</reference>
<evidence type="ECO:0000256" key="1">
    <source>
        <dbReference type="ARBA" id="ARBA00001933"/>
    </source>
</evidence>
<keyword evidence="6" id="KW-1185">Reference proteome</keyword>
<gene>
    <name evidence="5" type="ORF">GCWU000342_01701</name>
</gene>
<dbReference type="NCBIfam" id="NF011936">
    <property type="entry name" value="PRK15407.1"/>
    <property type="match status" value="1"/>
</dbReference>
<dbReference type="eggNOG" id="COG0399">
    <property type="taxonomic scope" value="Bacteria"/>
</dbReference>
<keyword evidence="5" id="KW-0808">Transferase</keyword>
<accession>C4GCK7</accession>
<dbReference type="FunFam" id="3.40.640.10:FF:000079">
    <property type="entry name" value="LPS biosynthesis protein"/>
    <property type="match status" value="1"/>
</dbReference>
<dbReference type="Proteomes" id="UP000003494">
    <property type="component" value="Unassembled WGS sequence"/>
</dbReference>
<dbReference type="PIRSF" id="PIRSF000390">
    <property type="entry name" value="PLP_StrS"/>
    <property type="match status" value="1"/>
</dbReference>